<dbReference type="OrthoDB" id="7477812at2759"/>
<evidence type="ECO:0000313" key="4">
    <source>
        <dbReference type="RefSeq" id="XP_013388145.1"/>
    </source>
</evidence>
<evidence type="ECO:0000256" key="2">
    <source>
        <dbReference type="SAM" id="MobiDB-lite"/>
    </source>
</evidence>
<feature type="coiled-coil region" evidence="1">
    <location>
        <begin position="115"/>
        <end position="142"/>
    </location>
</feature>
<evidence type="ECO:0000256" key="1">
    <source>
        <dbReference type="SAM" id="Coils"/>
    </source>
</evidence>
<dbReference type="KEGG" id="lak:106157165"/>
<organism evidence="3 4">
    <name type="scientific">Lingula anatina</name>
    <name type="common">Brachiopod</name>
    <name type="synonym">Lingula unguis</name>
    <dbReference type="NCBI Taxonomy" id="7574"/>
    <lineage>
        <taxon>Eukaryota</taxon>
        <taxon>Metazoa</taxon>
        <taxon>Spiralia</taxon>
        <taxon>Lophotrochozoa</taxon>
        <taxon>Brachiopoda</taxon>
        <taxon>Linguliformea</taxon>
        <taxon>Lingulata</taxon>
        <taxon>Lingulida</taxon>
        <taxon>Linguloidea</taxon>
        <taxon>Lingulidae</taxon>
        <taxon>Lingula</taxon>
    </lineage>
</organism>
<keyword evidence="1" id="KW-0175">Coiled coil</keyword>
<accession>A0A1S3HQ34</accession>
<feature type="compositionally biased region" description="Polar residues" evidence="2">
    <location>
        <begin position="47"/>
        <end position="58"/>
    </location>
</feature>
<proteinExistence type="predicted"/>
<sequence length="323" mass="36421">MAQSAITSFLTGTRERTGIDIQDGGIYDDDDQSSPVQPPGKRGRPNTPENRTVSSDAFSNDPDPNLLNFLSQFESRMKDMLTDFEKHLDEKMKSVDVKIRAAINEAITSKIAPIKSELAEINAELQDELSLLRAENLKIKEDLNQVTLLANQNSQYSRRLQLRFSGVPLSEMEKKEPFNVKHCISSLVKTLSDTPIHPKLVSDDIETAHRLPQHKRADQSQIIIRLKSKAVRDDFIGNRFLLKGTGIRVYEDLSPMNRGLLRRLTDHGSISNCWSDRGKILGKTKNGVIRVFQVTDDIDNIITDMENAPAKPPVIRKPRKQVV</sequence>
<dbReference type="GeneID" id="106157165"/>
<gene>
    <name evidence="4" type="primary">LOC106157165</name>
</gene>
<name>A0A1S3HQ34_LINAN</name>
<keyword evidence="3" id="KW-1185">Reference proteome</keyword>
<dbReference type="Proteomes" id="UP000085678">
    <property type="component" value="Unplaced"/>
</dbReference>
<dbReference type="InParanoid" id="A0A1S3HQ34"/>
<dbReference type="RefSeq" id="XP_013388145.1">
    <property type="nucleotide sequence ID" value="XM_013532691.1"/>
</dbReference>
<reference evidence="4" key="1">
    <citation type="submission" date="2025-08" db="UniProtKB">
        <authorList>
            <consortium name="RefSeq"/>
        </authorList>
    </citation>
    <scope>IDENTIFICATION</scope>
    <source>
        <tissue evidence="4">Gonads</tissue>
    </source>
</reference>
<feature type="region of interest" description="Disordered" evidence="2">
    <location>
        <begin position="1"/>
        <end position="63"/>
    </location>
</feature>
<feature type="compositionally biased region" description="Polar residues" evidence="2">
    <location>
        <begin position="1"/>
        <end position="11"/>
    </location>
</feature>
<protein>
    <submittedName>
        <fullName evidence="4">Uncharacterized protein LOC106157165</fullName>
    </submittedName>
</protein>
<dbReference type="AlphaFoldDB" id="A0A1S3HQ34"/>
<evidence type="ECO:0000313" key="3">
    <source>
        <dbReference type="Proteomes" id="UP000085678"/>
    </source>
</evidence>